<keyword evidence="1" id="KW-0812">Transmembrane</keyword>
<evidence type="ECO:0000256" key="1">
    <source>
        <dbReference type="SAM" id="Phobius"/>
    </source>
</evidence>
<reference evidence="2" key="1">
    <citation type="journal article" date="2021" name="PeerJ">
        <title>Extensive microbial diversity within the chicken gut microbiome revealed by metagenomics and culture.</title>
        <authorList>
            <person name="Gilroy R."/>
            <person name="Ravi A."/>
            <person name="Getino M."/>
            <person name="Pursley I."/>
            <person name="Horton D.L."/>
            <person name="Alikhan N.F."/>
            <person name="Baker D."/>
            <person name="Gharbi K."/>
            <person name="Hall N."/>
            <person name="Watson M."/>
            <person name="Adriaenssens E.M."/>
            <person name="Foster-Nyarko E."/>
            <person name="Jarju S."/>
            <person name="Secka A."/>
            <person name="Antonio M."/>
            <person name="Oren A."/>
            <person name="Chaudhuri R.R."/>
            <person name="La Ragione R."/>
            <person name="Hildebrand F."/>
            <person name="Pallen M.J."/>
        </authorList>
    </citation>
    <scope>NUCLEOTIDE SEQUENCE</scope>
    <source>
        <strain evidence="2">ChiHjej12B11-24981</strain>
    </source>
</reference>
<keyword evidence="1" id="KW-1133">Transmembrane helix</keyword>
<dbReference type="AlphaFoldDB" id="A0A9D2CX43"/>
<dbReference type="EMBL" id="DXCK01000042">
    <property type="protein sequence ID" value="HIZ01134.1"/>
    <property type="molecule type" value="Genomic_DNA"/>
</dbReference>
<proteinExistence type="predicted"/>
<accession>A0A9D2CX43</accession>
<evidence type="ECO:0000313" key="3">
    <source>
        <dbReference type="Proteomes" id="UP000824023"/>
    </source>
</evidence>
<evidence type="ECO:0000313" key="2">
    <source>
        <dbReference type="EMBL" id="HIZ01134.1"/>
    </source>
</evidence>
<reference evidence="2" key="2">
    <citation type="submission" date="2021-04" db="EMBL/GenBank/DDBJ databases">
        <authorList>
            <person name="Gilroy R."/>
        </authorList>
    </citation>
    <scope>NUCLEOTIDE SEQUENCE</scope>
    <source>
        <strain evidence="2">ChiHjej12B11-24981</strain>
    </source>
</reference>
<comment type="caution">
    <text evidence="2">The sequence shown here is derived from an EMBL/GenBank/DDBJ whole genome shotgun (WGS) entry which is preliminary data.</text>
</comment>
<keyword evidence="1" id="KW-0472">Membrane</keyword>
<feature type="transmembrane region" description="Helical" evidence="1">
    <location>
        <begin position="86"/>
        <end position="106"/>
    </location>
</feature>
<protein>
    <submittedName>
        <fullName evidence="2">Uncharacterized protein</fullName>
    </submittedName>
</protein>
<name>A0A9D2CX43_9BACE</name>
<organism evidence="2 3">
    <name type="scientific">Candidatus Bacteroides merdipullorum</name>
    <dbReference type="NCBI Taxonomy" id="2838474"/>
    <lineage>
        <taxon>Bacteria</taxon>
        <taxon>Pseudomonadati</taxon>
        <taxon>Bacteroidota</taxon>
        <taxon>Bacteroidia</taxon>
        <taxon>Bacteroidales</taxon>
        <taxon>Bacteroidaceae</taxon>
        <taxon>Bacteroides</taxon>
    </lineage>
</organism>
<dbReference type="Proteomes" id="UP000824023">
    <property type="component" value="Unassembled WGS sequence"/>
</dbReference>
<sequence>MDFDKHIENLLQRYWLGETSLEEEAQLRAFFAGGEVPERLRRSKEWFTYVEGLQQEGLGEDFDARVLSRVEMPVVKARRVTMSARFLPLLKAVAVVAIVIGLGGVVQRSFFGSVPEVAVSDTIGRQISAPSVALSGEVPDVAVEKQKMDSLKKGMEKPLESFNDH</sequence>
<gene>
    <name evidence="2" type="ORF">H9819_02640</name>
</gene>